<name>A0A8H6R6Y1_9PEZI</name>
<dbReference type="EMBL" id="JABCIY010000313">
    <property type="protein sequence ID" value="KAF7185673.1"/>
    <property type="molecule type" value="Genomic_DNA"/>
</dbReference>
<protein>
    <submittedName>
        <fullName evidence="1">Uncharacterized protein</fullName>
    </submittedName>
</protein>
<dbReference type="SUPFAM" id="SSF48452">
    <property type="entry name" value="TPR-like"/>
    <property type="match status" value="1"/>
</dbReference>
<evidence type="ECO:0000313" key="1">
    <source>
        <dbReference type="EMBL" id="KAF7185673.1"/>
    </source>
</evidence>
<comment type="caution">
    <text evidence="1">The sequence shown here is derived from an EMBL/GenBank/DDBJ whole genome shotgun (WGS) entry which is preliminary data.</text>
</comment>
<accession>A0A8H6R6Y1</accession>
<proteinExistence type="predicted"/>
<keyword evidence="2" id="KW-1185">Reference proteome</keyword>
<dbReference type="InterPro" id="IPR011990">
    <property type="entry name" value="TPR-like_helical_dom_sf"/>
</dbReference>
<dbReference type="Gene3D" id="1.25.40.10">
    <property type="entry name" value="Tetratricopeptide repeat domain"/>
    <property type="match status" value="1"/>
</dbReference>
<dbReference type="Proteomes" id="UP000660729">
    <property type="component" value="Unassembled WGS sequence"/>
</dbReference>
<reference evidence="1" key="1">
    <citation type="submission" date="2020-04" db="EMBL/GenBank/DDBJ databases">
        <title>Draft genome resource of the tomato pathogen Pseudocercospora fuligena.</title>
        <authorList>
            <person name="Zaccaron A."/>
        </authorList>
    </citation>
    <scope>NUCLEOTIDE SEQUENCE</scope>
    <source>
        <strain evidence="1">PF001</strain>
    </source>
</reference>
<dbReference type="AlphaFoldDB" id="A0A8H6R6Y1"/>
<gene>
    <name evidence="1" type="ORF">HII31_13014</name>
</gene>
<sequence>MIIPETISKEILQLKLDLLTGSCYPAFCLLQLFAFLEPSEIPLQLLRRGCSDKAFWNEHGQPDKLTPQEAGVDQHLLDIILRETRLDDALNQLTSMTLVSRSTSVEGDESVTLNPVIQAYAAERALRDGQHWQEQAILLCCQAFPSTERLGPGRFGTRGRQMLAQIPRILVVMDGIKLGRNPLLRRALITMLLAASKFSTLDFKQEMITRCKSLITNETEQYLKTELVCRESLVLRLCSDTERSSAVILDHMKSLCTSAAQRTDERSRAQQGALVITIANNLLLEDKPAGAITELVAWKPLNERNVSPYEQDIEHQKSTLLVRALRYEERFQDAIEYCESILPSTGHPKEPTQIRPGWQLQLFIQLSDLYCEVGTPSCALKLLQSEIKYVEALNQHQTPRGTDLLLCHAEALLRQGSYEAAQFAFLAILETLQKTPISDMLSQSKNFRALAALARISHLKQDWSDAMARWSVALEFLRKYKWRNTFFEGVVLLSLAQALHHLGEADQALQSISQANICLKTKKPKLFILALATYWYEFVCVPLGKSGADPTVLESPAHHCET</sequence>
<dbReference type="OrthoDB" id="5394701at2759"/>
<organism evidence="1 2">
    <name type="scientific">Pseudocercospora fuligena</name>
    <dbReference type="NCBI Taxonomy" id="685502"/>
    <lineage>
        <taxon>Eukaryota</taxon>
        <taxon>Fungi</taxon>
        <taxon>Dikarya</taxon>
        <taxon>Ascomycota</taxon>
        <taxon>Pezizomycotina</taxon>
        <taxon>Dothideomycetes</taxon>
        <taxon>Dothideomycetidae</taxon>
        <taxon>Mycosphaerellales</taxon>
        <taxon>Mycosphaerellaceae</taxon>
        <taxon>Pseudocercospora</taxon>
    </lineage>
</organism>
<evidence type="ECO:0000313" key="2">
    <source>
        <dbReference type="Proteomes" id="UP000660729"/>
    </source>
</evidence>